<reference evidence="1" key="1">
    <citation type="submission" date="2022-08" db="EMBL/GenBank/DDBJ databases">
        <authorList>
            <person name="Kallberg Y."/>
            <person name="Tangrot J."/>
            <person name="Rosling A."/>
        </authorList>
    </citation>
    <scope>NUCLEOTIDE SEQUENCE</scope>
    <source>
        <strain evidence="1">Wild A</strain>
    </source>
</reference>
<evidence type="ECO:0000313" key="2">
    <source>
        <dbReference type="Proteomes" id="UP001153678"/>
    </source>
</evidence>
<evidence type="ECO:0000313" key="1">
    <source>
        <dbReference type="EMBL" id="CAI2194002.1"/>
    </source>
</evidence>
<dbReference type="EMBL" id="CAMKVN010010308">
    <property type="protein sequence ID" value="CAI2194002.1"/>
    <property type="molecule type" value="Genomic_DNA"/>
</dbReference>
<proteinExistence type="predicted"/>
<name>A0A9W4T611_9GLOM</name>
<keyword evidence="2" id="KW-1185">Reference proteome</keyword>
<comment type="caution">
    <text evidence="1">The sequence shown here is derived from an EMBL/GenBank/DDBJ whole genome shotgun (WGS) entry which is preliminary data.</text>
</comment>
<dbReference type="AlphaFoldDB" id="A0A9W4T611"/>
<feature type="non-terminal residue" evidence="1">
    <location>
        <position position="1"/>
    </location>
</feature>
<sequence>TYRSHQVVVILGRKNPFHRDPSKVLTIPSSGRDSWKKAIRSYRFHRTYRSHQVVVILGRKSSILIDPIANGRDSWKKLSVLIDPIKWS</sequence>
<dbReference type="Proteomes" id="UP001153678">
    <property type="component" value="Unassembled WGS sequence"/>
</dbReference>
<gene>
    <name evidence="1" type="ORF">FWILDA_LOCUS16359</name>
</gene>
<accession>A0A9W4T611</accession>
<protein>
    <submittedName>
        <fullName evidence="1">5687_t:CDS:1</fullName>
    </submittedName>
</protein>
<organism evidence="1 2">
    <name type="scientific">Funneliformis geosporum</name>
    <dbReference type="NCBI Taxonomy" id="1117311"/>
    <lineage>
        <taxon>Eukaryota</taxon>
        <taxon>Fungi</taxon>
        <taxon>Fungi incertae sedis</taxon>
        <taxon>Mucoromycota</taxon>
        <taxon>Glomeromycotina</taxon>
        <taxon>Glomeromycetes</taxon>
        <taxon>Glomerales</taxon>
        <taxon>Glomeraceae</taxon>
        <taxon>Funneliformis</taxon>
    </lineage>
</organism>